<dbReference type="InterPro" id="IPR009056">
    <property type="entry name" value="Cyt_c-like_dom"/>
</dbReference>
<dbReference type="InterPro" id="IPR011759">
    <property type="entry name" value="Cyt_c_oxidase_su2_TM_dom"/>
</dbReference>
<dbReference type="GO" id="GO:0016491">
    <property type="term" value="F:oxidoreductase activity"/>
    <property type="evidence" value="ECO:0007669"/>
    <property type="project" value="InterPro"/>
</dbReference>
<evidence type="ECO:0000256" key="3">
    <source>
        <dbReference type="ARBA" id="ARBA00022448"/>
    </source>
</evidence>
<feature type="region of interest" description="Disordered" evidence="19">
    <location>
        <begin position="321"/>
        <end position="371"/>
    </location>
</feature>
<dbReference type="InterPro" id="IPR036909">
    <property type="entry name" value="Cyt_c-like_dom_sf"/>
</dbReference>
<protein>
    <recommendedName>
        <fullName evidence="18">Cytochrome c oxidase subunit 2</fullName>
        <ecNumber evidence="18">7.1.1.9</ecNumber>
    </recommendedName>
</protein>
<keyword evidence="12 18" id="KW-0186">Copper</keyword>
<feature type="domain" description="Cytochrome c" evidence="23">
    <location>
        <begin position="254"/>
        <end position="351"/>
    </location>
</feature>
<comment type="similarity">
    <text evidence="2 17">Belongs to the cytochrome c oxidase subunit 2 family.</text>
</comment>
<dbReference type="Pfam" id="PF00116">
    <property type="entry name" value="COX2"/>
    <property type="match status" value="1"/>
</dbReference>
<feature type="domain" description="Cytochrome oxidase subunit II copper A binding" evidence="21">
    <location>
        <begin position="128"/>
        <end position="241"/>
    </location>
</feature>
<keyword evidence="3 17" id="KW-0813">Transport</keyword>
<dbReference type="PROSITE" id="PS51257">
    <property type="entry name" value="PROKAR_LIPOPROTEIN"/>
    <property type="match status" value="1"/>
</dbReference>
<feature type="domain" description="Cytochrome oxidase subunit II transmembrane region profile" evidence="22">
    <location>
        <begin position="23"/>
        <end position="121"/>
    </location>
</feature>
<evidence type="ECO:0000256" key="14">
    <source>
        <dbReference type="ARBA" id="ARBA00024688"/>
    </source>
</evidence>
<evidence type="ECO:0000256" key="9">
    <source>
        <dbReference type="ARBA" id="ARBA00022982"/>
    </source>
</evidence>
<dbReference type="CDD" id="cd04213">
    <property type="entry name" value="CuRO_CcO_Caa3_II"/>
    <property type="match status" value="1"/>
</dbReference>
<dbReference type="InterPro" id="IPR036257">
    <property type="entry name" value="Cyt_c_oxidase_su2_TM_sf"/>
</dbReference>
<dbReference type="EC" id="7.1.1.9" evidence="18"/>
<evidence type="ECO:0000256" key="2">
    <source>
        <dbReference type="ARBA" id="ARBA00007866"/>
    </source>
</evidence>
<proteinExistence type="inferred from homology"/>
<gene>
    <name evidence="24" type="ORF">N783_19230</name>
</gene>
<keyword evidence="11 16" id="KW-0408">Iron</keyword>
<dbReference type="Gene3D" id="2.60.40.420">
    <property type="entry name" value="Cupredoxins - blue copper proteins"/>
    <property type="match status" value="1"/>
</dbReference>
<dbReference type="GO" id="GO:0020037">
    <property type="term" value="F:heme binding"/>
    <property type="evidence" value="ECO:0007669"/>
    <property type="project" value="InterPro"/>
</dbReference>
<keyword evidence="6 17" id="KW-0812">Transmembrane</keyword>
<dbReference type="PANTHER" id="PTHR22888:SF10">
    <property type="entry name" value="CYTOCHROME C OXIDASE SUBUNIT 2"/>
    <property type="match status" value="1"/>
</dbReference>
<comment type="cofactor">
    <cofactor evidence="18">
        <name>Cu cation</name>
        <dbReference type="ChEBI" id="CHEBI:23378"/>
    </cofactor>
    <text evidence="18">Binds a copper A center.</text>
</comment>
<keyword evidence="25" id="KW-1185">Reference proteome</keyword>
<dbReference type="AlphaFoldDB" id="A0A0A5HKB8"/>
<dbReference type="InterPro" id="IPR034236">
    <property type="entry name" value="CuRO_CcO_Caa3_II"/>
</dbReference>
<feature type="transmembrane region" description="Helical" evidence="20">
    <location>
        <begin position="42"/>
        <end position="69"/>
    </location>
</feature>
<dbReference type="GO" id="GO:0004129">
    <property type="term" value="F:cytochrome-c oxidase activity"/>
    <property type="evidence" value="ECO:0007669"/>
    <property type="project" value="UniProtKB-EC"/>
</dbReference>
<feature type="transmembrane region" description="Helical" evidence="20">
    <location>
        <begin position="90"/>
        <end position="108"/>
    </location>
</feature>
<evidence type="ECO:0000256" key="16">
    <source>
        <dbReference type="PROSITE-ProRule" id="PRU00433"/>
    </source>
</evidence>
<dbReference type="PROSITE" id="PS50857">
    <property type="entry name" value="COX2_CUA"/>
    <property type="match status" value="1"/>
</dbReference>
<evidence type="ECO:0000256" key="6">
    <source>
        <dbReference type="ARBA" id="ARBA00022692"/>
    </source>
</evidence>
<evidence type="ECO:0000256" key="18">
    <source>
        <dbReference type="RuleBase" id="RU004024"/>
    </source>
</evidence>
<dbReference type="PANTHER" id="PTHR22888">
    <property type="entry name" value="CYTOCHROME C OXIDASE, SUBUNIT II"/>
    <property type="match status" value="1"/>
</dbReference>
<dbReference type="InterPro" id="IPR014222">
    <property type="entry name" value="Cyt_c_oxidase_su2"/>
</dbReference>
<accession>A0A0A5HKB8</accession>
<dbReference type="RefSeq" id="WP_027448155.1">
    <property type="nucleotide sequence ID" value="NZ_AVPF01000068.1"/>
</dbReference>
<keyword evidence="8" id="KW-1278">Translocase</keyword>
<evidence type="ECO:0000256" key="12">
    <source>
        <dbReference type="ARBA" id="ARBA00023008"/>
    </source>
</evidence>
<comment type="caution">
    <text evidence="24">The sequence shown here is derived from an EMBL/GenBank/DDBJ whole genome shotgun (WGS) entry which is preliminary data.</text>
</comment>
<organism evidence="24 25">
    <name type="scientific">Pontibacillus marinus BH030004 = DSM 16465</name>
    <dbReference type="NCBI Taxonomy" id="1385511"/>
    <lineage>
        <taxon>Bacteria</taxon>
        <taxon>Bacillati</taxon>
        <taxon>Bacillota</taxon>
        <taxon>Bacilli</taxon>
        <taxon>Bacillales</taxon>
        <taxon>Bacillaceae</taxon>
        <taxon>Pontibacillus</taxon>
    </lineage>
</organism>
<dbReference type="GO" id="GO:0005886">
    <property type="term" value="C:plasma membrane"/>
    <property type="evidence" value="ECO:0007669"/>
    <property type="project" value="UniProtKB-SubCell"/>
</dbReference>
<dbReference type="Proteomes" id="UP000030403">
    <property type="component" value="Unassembled WGS sequence"/>
</dbReference>
<dbReference type="PRINTS" id="PR01166">
    <property type="entry name" value="CYCOXIDASEII"/>
</dbReference>
<dbReference type="GO" id="GO:0042773">
    <property type="term" value="P:ATP synthesis coupled electron transport"/>
    <property type="evidence" value="ECO:0007669"/>
    <property type="project" value="TreeGrafter"/>
</dbReference>
<keyword evidence="13 20" id="KW-0472">Membrane</keyword>
<comment type="catalytic activity">
    <reaction evidence="15 18">
        <text>4 Fe(II)-[cytochrome c] + O2 + 8 H(+)(in) = 4 Fe(III)-[cytochrome c] + 2 H2O + 4 H(+)(out)</text>
        <dbReference type="Rhea" id="RHEA:11436"/>
        <dbReference type="Rhea" id="RHEA-COMP:10350"/>
        <dbReference type="Rhea" id="RHEA-COMP:14399"/>
        <dbReference type="ChEBI" id="CHEBI:15377"/>
        <dbReference type="ChEBI" id="CHEBI:15378"/>
        <dbReference type="ChEBI" id="CHEBI:15379"/>
        <dbReference type="ChEBI" id="CHEBI:29033"/>
        <dbReference type="ChEBI" id="CHEBI:29034"/>
        <dbReference type="EC" id="7.1.1.9"/>
    </reaction>
</comment>
<dbReference type="Pfam" id="PF02790">
    <property type="entry name" value="COX2_TM"/>
    <property type="match status" value="1"/>
</dbReference>
<evidence type="ECO:0000256" key="19">
    <source>
        <dbReference type="SAM" id="MobiDB-lite"/>
    </source>
</evidence>
<dbReference type="Pfam" id="PF00034">
    <property type="entry name" value="Cytochrom_C"/>
    <property type="match status" value="1"/>
</dbReference>
<dbReference type="OrthoDB" id="9781261at2"/>
<dbReference type="InterPro" id="IPR001505">
    <property type="entry name" value="Copper_CuA"/>
</dbReference>
<keyword evidence="7 16" id="KW-0479">Metal-binding</keyword>
<evidence type="ECO:0000256" key="15">
    <source>
        <dbReference type="ARBA" id="ARBA00047816"/>
    </source>
</evidence>
<evidence type="ECO:0000256" key="7">
    <source>
        <dbReference type="ARBA" id="ARBA00022723"/>
    </source>
</evidence>
<dbReference type="Gene3D" id="1.10.287.90">
    <property type="match status" value="1"/>
</dbReference>
<evidence type="ECO:0000256" key="10">
    <source>
        <dbReference type="ARBA" id="ARBA00022989"/>
    </source>
</evidence>
<dbReference type="SUPFAM" id="SSF46626">
    <property type="entry name" value="Cytochrome c"/>
    <property type="match status" value="1"/>
</dbReference>
<dbReference type="STRING" id="1385511.GCA_000425225_00903"/>
<dbReference type="EMBL" id="AVPF01000068">
    <property type="protein sequence ID" value="KGX84057.1"/>
    <property type="molecule type" value="Genomic_DNA"/>
</dbReference>
<evidence type="ECO:0000313" key="25">
    <source>
        <dbReference type="Proteomes" id="UP000030403"/>
    </source>
</evidence>
<dbReference type="InterPro" id="IPR002429">
    <property type="entry name" value="CcO_II-like_C"/>
</dbReference>
<dbReference type="InterPro" id="IPR045187">
    <property type="entry name" value="CcO_II"/>
</dbReference>
<dbReference type="eggNOG" id="COG1622">
    <property type="taxonomic scope" value="Bacteria"/>
</dbReference>
<evidence type="ECO:0000256" key="13">
    <source>
        <dbReference type="ARBA" id="ARBA00023136"/>
    </source>
</evidence>
<sequence length="371" mass="41405">MKGWVSKSRILFLLSSLMLVLTGCGRSNLTALQPKGEGADVIFDLMMLSVIIMVFVGVVVMAIYFFVLIRFRQKKDQEDFIPKQTEGNQFLEVLWTVIPILLLVILAVPTVQKTFMLADTTPSEENKEDAITIEVTGKQYWWHYNYNGQKIQTSQDLYIPTGERVYLKLNASDVIHSYWVPTISGKMDTNPGENTNEMFLHAYEEGVYYGKCAELCGPSHSLMDFKVIAVSPEEFDQWVSDMQNVDTDATPESDSAQRGKELFTEKSCIGCHAVGAGGGASTGPNLTNFGDRAKLVGYKENTKENLVTWLLDPEKFKPGNKMTGKYGNGDPVNPISEKEASQIADYLLQLQPSEITPEDAKSTDSDSEEEK</sequence>
<dbReference type="InterPro" id="IPR008972">
    <property type="entry name" value="Cupredoxin"/>
</dbReference>
<comment type="subcellular location">
    <subcellularLocation>
        <location evidence="17">Cell membrane</location>
        <topology evidence="17">Multi-pass membrane protein</topology>
    </subcellularLocation>
    <subcellularLocation>
        <location evidence="1">Membrane</location>
        <topology evidence="1">Multi-pass membrane protein</topology>
    </subcellularLocation>
</comment>
<evidence type="ECO:0000256" key="4">
    <source>
        <dbReference type="ARBA" id="ARBA00022617"/>
    </source>
</evidence>
<dbReference type="PROSITE" id="PS50999">
    <property type="entry name" value="COX2_TM"/>
    <property type="match status" value="1"/>
</dbReference>
<keyword evidence="4 16" id="KW-0349">Heme</keyword>
<evidence type="ECO:0000256" key="8">
    <source>
        <dbReference type="ARBA" id="ARBA00022967"/>
    </source>
</evidence>
<evidence type="ECO:0000313" key="24">
    <source>
        <dbReference type="EMBL" id="KGX84057.1"/>
    </source>
</evidence>
<evidence type="ECO:0000256" key="11">
    <source>
        <dbReference type="ARBA" id="ARBA00023004"/>
    </source>
</evidence>
<evidence type="ECO:0000259" key="21">
    <source>
        <dbReference type="PROSITE" id="PS50857"/>
    </source>
</evidence>
<dbReference type="PROSITE" id="PS51007">
    <property type="entry name" value="CYTC"/>
    <property type="match status" value="1"/>
</dbReference>
<dbReference type="PROSITE" id="PS00078">
    <property type="entry name" value="COX2"/>
    <property type="match status" value="1"/>
</dbReference>
<evidence type="ECO:0000256" key="1">
    <source>
        <dbReference type="ARBA" id="ARBA00004141"/>
    </source>
</evidence>
<keyword evidence="9 17" id="KW-0249">Electron transport</keyword>
<dbReference type="SUPFAM" id="SSF81464">
    <property type="entry name" value="Cytochrome c oxidase subunit II-like, transmembrane region"/>
    <property type="match status" value="1"/>
</dbReference>
<evidence type="ECO:0000259" key="23">
    <source>
        <dbReference type="PROSITE" id="PS51007"/>
    </source>
</evidence>
<reference evidence="24 25" key="1">
    <citation type="submission" date="2013-08" db="EMBL/GenBank/DDBJ databases">
        <authorList>
            <person name="Huang J."/>
            <person name="Wang G."/>
        </authorList>
    </citation>
    <scope>NUCLEOTIDE SEQUENCE [LARGE SCALE GENOMIC DNA]</scope>
    <source>
        <strain evidence="24 25">BH030004</strain>
    </source>
</reference>
<evidence type="ECO:0000259" key="22">
    <source>
        <dbReference type="PROSITE" id="PS50999"/>
    </source>
</evidence>
<dbReference type="NCBIfam" id="TIGR02866">
    <property type="entry name" value="CoxB"/>
    <property type="match status" value="1"/>
</dbReference>
<comment type="function">
    <text evidence="14 18">Subunits I and II form the functional core of the enzyme complex. Electrons originating in cytochrome c are transferred via heme a and Cu(A) to the binuclear center formed by heme a3 and Cu(B).</text>
</comment>
<keyword evidence="5 17" id="KW-0679">Respiratory chain</keyword>
<dbReference type="SUPFAM" id="SSF49503">
    <property type="entry name" value="Cupredoxins"/>
    <property type="match status" value="1"/>
</dbReference>
<dbReference type="GO" id="GO:0005507">
    <property type="term" value="F:copper ion binding"/>
    <property type="evidence" value="ECO:0007669"/>
    <property type="project" value="InterPro"/>
</dbReference>
<dbReference type="eggNOG" id="COG2010">
    <property type="taxonomic scope" value="Bacteria"/>
</dbReference>
<evidence type="ECO:0000256" key="17">
    <source>
        <dbReference type="RuleBase" id="RU000456"/>
    </source>
</evidence>
<evidence type="ECO:0000256" key="20">
    <source>
        <dbReference type="SAM" id="Phobius"/>
    </source>
</evidence>
<evidence type="ECO:0000256" key="5">
    <source>
        <dbReference type="ARBA" id="ARBA00022660"/>
    </source>
</evidence>
<name>A0A0A5HKB8_9BACI</name>
<keyword evidence="10 20" id="KW-1133">Transmembrane helix</keyword>